<organism evidence="2 3">
    <name type="scientific">Ostreococcus tauri</name>
    <name type="common">Marine green alga</name>
    <dbReference type="NCBI Taxonomy" id="70448"/>
    <lineage>
        <taxon>Eukaryota</taxon>
        <taxon>Viridiplantae</taxon>
        <taxon>Chlorophyta</taxon>
        <taxon>Mamiellophyceae</taxon>
        <taxon>Mamiellales</taxon>
        <taxon>Bathycoccaceae</taxon>
        <taxon>Ostreococcus</taxon>
    </lineage>
</organism>
<reference evidence="2 3" key="2">
    <citation type="journal article" date="2014" name="BMC Genomics">
        <title>An improved genome of the model marine alga Ostreococcus tauri unfolds by assessing Illumina de novo assemblies.</title>
        <authorList>
            <person name="Blanc-Mathieu R."/>
            <person name="Verhelst B."/>
            <person name="Derelle E."/>
            <person name="Rombauts S."/>
            <person name="Bouget F.Y."/>
            <person name="Carre I."/>
            <person name="Chateau A."/>
            <person name="Eyre-Walker A."/>
            <person name="Grimsley N."/>
            <person name="Moreau H."/>
            <person name="Piegu B."/>
            <person name="Rivals E."/>
            <person name="Schackwitz W."/>
            <person name="Van de Peer Y."/>
            <person name="Piganeau G."/>
        </authorList>
    </citation>
    <scope>NUCLEOTIDE SEQUENCE [LARGE SCALE GENOMIC DNA]</scope>
    <source>
        <strain evidence="3">OTTH 0595 / CCAP 157/2 / RCC745</strain>
    </source>
</reference>
<dbReference type="STRING" id="70448.A0A096P8J3"/>
<keyword evidence="1" id="KW-1133">Transmembrane helix</keyword>
<dbReference type="EMBL" id="CAID01000013">
    <property type="protein sequence ID" value="CEG00204.1"/>
    <property type="molecule type" value="Genomic_DNA"/>
</dbReference>
<keyword evidence="1" id="KW-0812">Transmembrane</keyword>
<gene>
    <name evidence="2" type="ORF">OT_ostta13g02650</name>
</gene>
<sequence length="212" mass="23343">MSTSSIVARPIATVDAVHPSEQQIFTLEHSRSGLDTFARAAAPFASVARGVVDGFDGRGGAMRAIAVRVIMVVMIRMPRVIVPALCATTWFVMGRERERRALARANGTGDDEDSREYFEITAKEATRAMEGCATTFERLASVAEWRSRTVSAATMYAAWTLCGMSLFVSAETMMCWIALYATRPSRLKIVPDPVTACWSRLPSREKEALKIQ</sequence>
<evidence type="ECO:0000313" key="2">
    <source>
        <dbReference type="EMBL" id="CEG00204.1"/>
    </source>
</evidence>
<dbReference type="AlphaFoldDB" id="A0A096P8J3"/>
<name>A0A096P8J3_OSTTA</name>
<accession>A0A096P8J3</accession>
<feature type="transmembrane region" description="Helical" evidence="1">
    <location>
        <begin position="156"/>
        <end position="179"/>
    </location>
</feature>
<dbReference type="InParanoid" id="A0A096P8J3"/>
<evidence type="ECO:0000313" key="3">
    <source>
        <dbReference type="Proteomes" id="UP000009170"/>
    </source>
</evidence>
<dbReference type="Proteomes" id="UP000009170">
    <property type="component" value="Unassembled WGS sequence"/>
</dbReference>
<keyword evidence="2" id="KW-0808">Transferase</keyword>
<dbReference type="GO" id="GO:0016757">
    <property type="term" value="F:glycosyltransferase activity"/>
    <property type="evidence" value="ECO:0007669"/>
    <property type="project" value="UniProtKB-KW"/>
</dbReference>
<keyword evidence="2" id="KW-0328">Glycosyltransferase</keyword>
<protein>
    <submittedName>
        <fullName evidence="2">Phosphoribosyltransferase C-terminal</fullName>
    </submittedName>
</protein>
<keyword evidence="3" id="KW-1185">Reference proteome</keyword>
<dbReference type="KEGG" id="ota:OT_ostta13g02650"/>
<comment type="caution">
    <text evidence="2">The sequence shown here is derived from an EMBL/GenBank/DDBJ whole genome shotgun (WGS) entry which is preliminary data.</text>
</comment>
<reference evidence="3" key="1">
    <citation type="journal article" date="2006" name="Proc. Natl. Acad. Sci. U.S.A.">
        <title>Genome analysis of the smallest free-living eukaryote Ostreococcus tauri unveils many unique features.</title>
        <authorList>
            <person name="Derelle E."/>
            <person name="Ferraz C."/>
            <person name="Rombauts S."/>
            <person name="Rouze P."/>
            <person name="Worden A.Z."/>
            <person name="Robbens S."/>
            <person name="Partensky F."/>
            <person name="Degroeve S."/>
            <person name="Echeynie S."/>
            <person name="Cooke R."/>
            <person name="Saeys Y."/>
            <person name="Wuyts J."/>
            <person name="Jabbari K."/>
            <person name="Bowler C."/>
            <person name="Panaud O."/>
            <person name="Piegu B."/>
            <person name="Ball S.G."/>
            <person name="Ral J.-P."/>
            <person name="Bouget F.-Y."/>
            <person name="Piganeau G."/>
            <person name="De Baets B."/>
            <person name="Picard A."/>
            <person name="Delseny M."/>
            <person name="Demaille J."/>
            <person name="Van de Peer Y."/>
            <person name="Moreau H."/>
        </authorList>
    </citation>
    <scope>NUCLEOTIDE SEQUENCE [LARGE SCALE GENOMIC DNA]</scope>
    <source>
        <strain evidence="3">OTTH 0595 / CCAP 157/2 / RCC745</strain>
    </source>
</reference>
<evidence type="ECO:0000256" key="1">
    <source>
        <dbReference type="SAM" id="Phobius"/>
    </source>
</evidence>
<dbReference type="GeneID" id="9837548"/>
<dbReference type="RefSeq" id="XP_003082747.2">
    <property type="nucleotide sequence ID" value="XM_003082699.2"/>
</dbReference>
<proteinExistence type="predicted"/>
<feature type="transmembrane region" description="Helical" evidence="1">
    <location>
        <begin position="65"/>
        <end position="92"/>
    </location>
</feature>
<keyword evidence="1" id="KW-0472">Membrane</keyword>
<dbReference type="OrthoDB" id="501859at2759"/>